<reference evidence="1 2" key="1">
    <citation type="submission" date="2018-06" db="EMBL/GenBank/DDBJ databases">
        <title>Genome sequencing of Oceanotoga sp. sy52.</title>
        <authorList>
            <person name="Mori K."/>
        </authorList>
    </citation>
    <scope>NUCLEOTIDE SEQUENCE [LARGE SCALE GENOMIC DNA]</scope>
    <source>
        <strain evidence="2">sy52</strain>
    </source>
</reference>
<proteinExistence type="predicted"/>
<gene>
    <name evidence="1" type="ORF">OSSY52_02660</name>
</gene>
<sequence length="400" mass="46888">MKIKISLVFLIISVVIGYSNENYIKIKSLRGFYDEVINKVPLFRYINSKEGMGMEYTLEVLSKSITSNSTDLNIFLNSPVEFFTNKSMNYEYLLNPNYIHFLNDLLKTSSSIYIGNTKINVLKDVFNIFNIKNLKISKDSSEMWIGDQKPVSNSKYIVSGKINNFLNEKKDWYFVGNEYDKSFSATFTTLEKNFESKTTFDIDILKDKKIFGEVLDIFLLQKNKFLNYIREFFVPMDEDSSKALEELTESIDSKEFLTITSRNISNLNDITLFIQANLNKNKLSIIANKRRMKSGKIGTYYYYEFTYSKAGTQIYVYYNDEDFLISTIKPSRMKIYFGESPRFKLLNSYKALKNRKNLERVLMIDLVNYIEKNFYGSINSFVNVSFFKKEKNYIVNVTIK</sequence>
<dbReference type="InParanoid" id="A0A7G1G2N2"/>
<protein>
    <submittedName>
        <fullName evidence="1">Uncharacterized protein</fullName>
    </submittedName>
</protein>
<dbReference type="KEGG" id="ocy:OSSY52_02660"/>
<organism evidence="1 2">
    <name type="scientific">Tepiditoga spiralis</name>
    <dbReference type="NCBI Taxonomy" id="2108365"/>
    <lineage>
        <taxon>Bacteria</taxon>
        <taxon>Thermotogati</taxon>
        <taxon>Thermotogota</taxon>
        <taxon>Thermotogae</taxon>
        <taxon>Petrotogales</taxon>
        <taxon>Petrotogaceae</taxon>
        <taxon>Tepiditoga</taxon>
    </lineage>
</organism>
<keyword evidence="2" id="KW-1185">Reference proteome</keyword>
<dbReference type="RefSeq" id="WP_190615255.1">
    <property type="nucleotide sequence ID" value="NZ_AP018712.1"/>
</dbReference>
<evidence type="ECO:0000313" key="1">
    <source>
        <dbReference type="EMBL" id="BBE30125.1"/>
    </source>
</evidence>
<accession>A0A7G1G2N2</accession>
<dbReference type="Proteomes" id="UP000516361">
    <property type="component" value="Chromosome"/>
</dbReference>
<evidence type="ECO:0000313" key="2">
    <source>
        <dbReference type="Proteomes" id="UP000516361"/>
    </source>
</evidence>
<name>A0A7G1G2N2_9BACT</name>
<dbReference type="AlphaFoldDB" id="A0A7G1G2N2"/>
<dbReference type="EMBL" id="AP018712">
    <property type="protein sequence ID" value="BBE30125.1"/>
    <property type="molecule type" value="Genomic_DNA"/>
</dbReference>